<keyword evidence="1" id="KW-0472">Membrane</keyword>
<feature type="transmembrane region" description="Helical" evidence="1">
    <location>
        <begin position="250"/>
        <end position="268"/>
    </location>
</feature>
<accession>A0A1G9MRD8</accession>
<feature type="transmembrane region" description="Helical" evidence="1">
    <location>
        <begin position="120"/>
        <end position="143"/>
    </location>
</feature>
<protein>
    <submittedName>
        <fullName evidence="2">Predicted membrane protein</fullName>
    </submittedName>
</protein>
<feature type="transmembrane region" description="Helical" evidence="1">
    <location>
        <begin position="383"/>
        <end position="400"/>
    </location>
</feature>
<evidence type="ECO:0000313" key="3">
    <source>
        <dbReference type="Proteomes" id="UP000183162"/>
    </source>
</evidence>
<dbReference type="Proteomes" id="UP000183162">
    <property type="component" value="Unassembled WGS sequence"/>
</dbReference>
<keyword evidence="1" id="KW-0812">Transmembrane</keyword>
<reference evidence="2 3" key="1">
    <citation type="submission" date="2016-10" db="EMBL/GenBank/DDBJ databases">
        <authorList>
            <person name="de Groot N.N."/>
        </authorList>
    </citation>
    <scope>NUCLEOTIDE SEQUENCE [LARGE SCALE GENOMIC DNA]</scope>
    <source>
        <strain evidence="2 3">Sb09</strain>
    </source>
</reference>
<evidence type="ECO:0000256" key="1">
    <source>
        <dbReference type="SAM" id="Phobius"/>
    </source>
</evidence>
<dbReference type="RefSeq" id="WP_074567119.1">
    <property type="nucleotide sequence ID" value="NZ_FNGX01000005.1"/>
</dbReference>
<feature type="transmembrane region" description="Helical" evidence="1">
    <location>
        <begin position="173"/>
        <end position="190"/>
    </location>
</feature>
<evidence type="ECO:0000313" key="2">
    <source>
        <dbReference type="EMBL" id="SDL76674.1"/>
    </source>
</evidence>
<dbReference type="Pfam" id="PF09913">
    <property type="entry name" value="DUF2142"/>
    <property type="match status" value="1"/>
</dbReference>
<gene>
    <name evidence="2" type="ORF">SAMN05216400_1551</name>
</gene>
<feature type="transmembrane region" description="Helical" evidence="1">
    <location>
        <begin position="342"/>
        <end position="363"/>
    </location>
</feature>
<dbReference type="OrthoDB" id="2224229at2"/>
<dbReference type="AlphaFoldDB" id="A0A1G9MRD8"/>
<keyword evidence="1" id="KW-1133">Transmembrane helix</keyword>
<sequence length="438" mass="50014">MKIEKLFLFLAVPCIALFMFLVPVTQVPDETTHAILAWNITHDAAKEDSLQWLAHHQAEVITNSSPEAPAVLNMKKLGRFYTKKQDFSSAPFRLKLSIKSLAHLPQLIGMLIGRTIYPSYGVIMLAGRIVNALVYIIGMYFVIKAAKYGKLALMFISLLPMMLQQAASLSYDVLNYVSIACFFVFFVNLIKDRKFTNKKFLQLILLILFLYSTKTNNLLLLPFLAMIDFEFEGFLEVLNPAYNFFKKYRLYFVAVAVCLGLFCFYLYLKGWGGTQHFIWVMFNTFFLQQENANLNGLLTIGIFGEFGWLTTQLPLWLIFIDIAVLILIYLSEHLPVTKTEGISSALIFPLQVLVIVIGMYFAWTLRSNPDNVGANRIAHGEQGRYFTPFLIYLAPLFSLYQSKLGLKISQNSIVKVSTIIILMNVVVSFAVLWAYYWV</sequence>
<name>A0A1G9MRD8_STREI</name>
<feature type="transmembrane region" description="Helical" evidence="1">
    <location>
        <begin position="313"/>
        <end position="330"/>
    </location>
</feature>
<proteinExistence type="predicted"/>
<dbReference type="InterPro" id="IPR018674">
    <property type="entry name" value="DUF2142_membrane"/>
</dbReference>
<dbReference type="EMBL" id="FNGX01000005">
    <property type="protein sequence ID" value="SDL76674.1"/>
    <property type="molecule type" value="Genomic_DNA"/>
</dbReference>
<feature type="transmembrane region" description="Helical" evidence="1">
    <location>
        <begin position="150"/>
        <end position="167"/>
    </location>
</feature>
<feature type="transmembrane region" description="Helical" evidence="1">
    <location>
        <begin position="412"/>
        <end position="436"/>
    </location>
</feature>
<organism evidence="2 3">
    <name type="scientific">Streptococcus equinus</name>
    <name type="common">Streptococcus bovis</name>
    <dbReference type="NCBI Taxonomy" id="1335"/>
    <lineage>
        <taxon>Bacteria</taxon>
        <taxon>Bacillati</taxon>
        <taxon>Bacillota</taxon>
        <taxon>Bacilli</taxon>
        <taxon>Lactobacillales</taxon>
        <taxon>Streptococcaceae</taxon>
        <taxon>Streptococcus</taxon>
    </lineage>
</organism>